<dbReference type="EMBL" id="JACXAE010000012">
    <property type="protein sequence ID" value="MBD2771003.1"/>
    <property type="molecule type" value="Genomic_DNA"/>
</dbReference>
<dbReference type="Pfam" id="PF08852">
    <property type="entry name" value="DUF1822"/>
    <property type="match status" value="1"/>
</dbReference>
<reference evidence="1" key="1">
    <citation type="submission" date="2020-09" db="EMBL/GenBank/DDBJ databases">
        <title>Iningainema tapete sp. nov. (Scytonemataceae, Cyanobacteria) from greenhouses in central Florida (USA) produces two types of nodularin with biosynthetic potential for microcystin-LR and anabaenopeptins.</title>
        <authorList>
            <person name="Berthold D.E."/>
            <person name="Lefler F.W."/>
            <person name="Huang I.-S."/>
            <person name="Abdulla H."/>
            <person name="Zimba P.V."/>
            <person name="Laughinghouse H.D. IV."/>
        </authorList>
    </citation>
    <scope>NUCLEOTIDE SEQUENCE</scope>
    <source>
        <strain evidence="1">BLCCT55</strain>
    </source>
</reference>
<dbReference type="Gene3D" id="1.25.10.10">
    <property type="entry name" value="Leucine-rich Repeat Variant"/>
    <property type="match status" value="1"/>
</dbReference>
<evidence type="ECO:0000313" key="2">
    <source>
        <dbReference type="Proteomes" id="UP000629098"/>
    </source>
</evidence>
<sequence length="475" mass="53666">MSTLLLTTLYSDQMWLESQQQLEQTIAREQRYSCDVAKNTAINNRLTLEAFSSWLRAESGIYEQLKVLPSLDALPSIWEMVNGTAIQVGKTRIVLIPSDEIDTDEFCVPAEWIDIPSWRADYYIAVQVNTEDGWLRFWGYTTYKMLKEKGEYDQVMRTYSLEPEELIEDINIMWVARSLGGDYACAVKPLPTLSQAQAETLLTQLSQKTCYSPRLKVDFEQWGALIENETWRQNLYQQRISSVVPSQIVWQNLSKWFENIFAQGWQTVEDVLAPTELIPVLGANNPEPDRESKIKAIASIIPLLQPHHDELLRRQAAGVLGKIGVGNNDVSTALTELMHTAREEKTRWQAAISLEKIDPNHPQAGRQRAKLIDLGMQLDGNPVALIVAVMPRADRKISVFLQVQPTKAQTNLPPGLKLGLLSELDEIIREIEARSDATGQGKDDSIQLAFNCSPGNNFRVKITCNNVSFTESFAI</sequence>
<gene>
    <name evidence="1" type="ORF">ICL16_02395</name>
</gene>
<name>A0A8J7BWI5_9CYAN</name>
<dbReference type="InterPro" id="IPR011989">
    <property type="entry name" value="ARM-like"/>
</dbReference>
<proteinExistence type="predicted"/>
<dbReference type="InterPro" id="IPR014951">
    <property type="entry name" value="DUF1822"/>
</dbReference>
<evidence type="ECO:0000313" key="1">
    <source>
        <dbReference type="EMBL" id="MBD2771003.1"/>
    </source>
</evidence>
<dbReference type="Proteomes" id="UP000629098">
    <property type="component" value="Unassembled WGS sequence"/>
</dbReference>
<comment type="caution">
    <text evidence="1">The sequence shown here is derived from an EMBL/GenBank/DDBJ whole genome shotgun (WGS) entry which is preliminary data.</text>
</comment>
<protein>
    <submittedName>
        <fullName evidence="1">DUF1822 family protein</fullName>
    </submittedName>
</protein>
<dbReference type="AlphaFoldDB" id="A0A8J7BWI5"/>
<keyword evidence="2" id="KW-1185">Reference proteome</keyword>
<accession>A0A8J7BWI5</accession>
<organism evidence="1 2">
    <name type="scientific">Iningainema tapete BLCC-T55</name>
    <dbReference type="NCBI Taxonomy" id="2748662"/>
    <lineage>
        <taxon>Bacteria</taxon>
        <taxon>Bacillati</taxon>
        <taxon>Cyanobacteriota</taxon>
        <taxon>Cyanophyceae</taxon>
        <taxon>Nostocales</taxon>
        <taxon>Scytonemataceae</taxon>
        <taxon>Iningainema tapete</taxon>
    </lineage>
</organism>
<dbReference type="RefSeq" id="WP_190825302.1">
    <property type="nucleotide sequence ID" value="NZ_CAWPPI010000012.1"/>
</dbReference>